<accession>A0A482VM98</accession>
<dbReference type="AlphaFoldDB" id="A0A482VM98"/>
<evidence type="ECO:0000313" key="1">
    <source>
        <dbReference type="EMBL" id="RZC33569.1"/>
    </source>
</evidence>
<name>A0A482VM98_ASBVE</name>
<reference evidence="1 2" key="1">
    <citation type="submission" date="2017-03" db="EMBL/GenBank/DDBJ databases">
        <title>Genome of the blue death feigning beetle - Asbolus verrucosus.</title>
        <authorList>
            <person name="Rider S.D."/>
        </authorList>
    </citation>
    <scope>NUCLEOTIDE SEQUENCE [LARGE SCALE GENOMIC DNA]</scope>
    <source>
        <strain evidence="1">Butters</strain>
        <tissue evidence="1">Head and leg muscle</tissue>
    </source>
</reference>
<keyword evidence="2" id="KW-1185">Reference proteome</keyword>
<evidence type="ECO:0000313" key="2">
    <source>
        <dbReference type="Proteomes" id="UP000292052"/>
    </source>
</evidence>
<dbReference type="OrthoDB" id="75724at2759"/>
<sequence>MKYTYSDLKPNKEKNIFLQNHFQFQQERDQYGCRILAVKLGSNFIQFKYNTENRTRSLSMKYLKDSSFF</sequence>
<comment type="caution">
    <text evidence="1">The sequence shown here is derived from an EMBL/GenBank/DDBJ whole genome shotgun (WGS) entry which is preliminary data.</text>
</comment>
<proteinExistence type="predicted"/>
<organism evidence="1 2">
    <name type="scientific">Asbolus verrucosus</name>
    <name type="common">Desert ironclad beetle</name>
    <dbReference type="NCBI Taxonomy" id="1661398"/>
    <lineage>
        <taxon>Eukaryota</taxon>
        <taxon>Metazoa</taxon>
        <taxon>Ecdysozoa</taxon>
        <taxon>Arthropoda</taxon>
        <taxon>Hexapoda</taxon>
        <taxon>Insecta</taxon>
        <taxon>Pterygota</taxon>
        <taxon>Neoptera</taxon>
        <taxon>Endopterygota</taxon>
        <taxon>Coleoptera</taxon>
        <taxon>Polyphaga</taxon>
        <taxon>Cucujiformia</taxon>
        <taxon>Tenebrionidae</taxon>
        <taxon>Pimeliinae</taxon>
        <taxon>Asbolus</taxon>
    </lineage>
</organism>
<dbReference type="EMBL" id="QDEB01087704">
    <property type="protein sequence ID" value="RZC33569.1"/>
    <property type="molecule type" value="Genomic_DNA"/>
</dbReference>
<protein>
    <submittedName>
        <fullName evidence="1">Uncharacterized protein</fullName>
    </submittedName>
</protein>
<gene>
    <name evidence="1" type="ORF">BDFB_000754</name>
</gene>
<dbReference type="Proteomes" id="UP000292052">
    <property type="component" value="Unassembled WGS sequence"/>
</dbReference>